<gene>
    <name evidence="3" type="primary">yycI</name>
    <name evidence="3" type="ORF">ABNN70_04095</name>
</gene>
<accession>A0AAU8IHL3</accession>
<name>A0AAU8IHL3_9BACL</name>
<evidence type="ECO:0000313" key="3">
    <source>
        <dbReference type="EMBL" id="XCJ17677.1"/>
    </source>
</evidence>
<reference evidence="3" key="1">
    <citation type="submission" date="2024-06" db="EMBL/GenBank/DDBJ databases">
        <authorList>
            <person name="Fan A."/>
            <person name="Zhang F.Y."/>
            <person name="Zhang L."/>
        </authorList>
    </citation>
    <scope>NUCLEOTIDE SEQUENCE</scope>
    <source>
        <strain evidence="3">Y61</strain>
    </source>
</reference>
<protein>
    <submittedName>
        <fullName evidence="3">Two-component system regulatory protein YycI</fullName>
    </submittedName>
</protein>
<proteinExistence type="predicted"/>
<dbReference type="GO" id="GO:0016020">
    <property type="term" value="C:membrane"/>
    <property type="evidence" value="ECO:0007669"/>
    <property type="project" value="InterPro"/>
</dbReference>
<evidence type="ECO:0000259" key="2">
    <source>
        <dbReference type="Pfam" id="PF09648"/>
    </source>
</evidence>
<feature type="transmembrane region" description="Helical" evidence="1">
    <location>
        <begin position="6"/>
        <end position="27"/>
    </location>
</feature>
<dbReference type="InterPro" id="IPR018604">
    <property type="entry name" value="YycI-like"/>
</dbReference>
<dbReference type="RefSeq" id="WP_129928553.1">
    <property type="nucleotide sequence ID" value="NZ_CP159510.1"/>
</dbReference>
<feature type="domain" description="Regulatory protein YycH-like" evidence="2">
    <location>
        <begin position="48"/>
        <end position="260"/>
    </location>
</feature>
<dbReference type="Gene3D" id="2.40.128.690">
    <property type="entry name" value="YycH protein, domain 3-like"/>
    <property type="match status" value="1"/>
</dbReference>
<dbReference type="AlphaFoldDB" id="A0AAU8IHL3"/>
<keyword evidence="1" id="KW-0472">Membrane</keyword>
<sequence>MNWSKTKSIFIICFLLLDAFLIFELYLRQQDEGMEGPAGSTTGTNSFRIETELPSTPQDVTFLRGTRTDFSKEKENVTNLVNPTGATVRQKVGIEDDGMQLHSTFDQPVKAQSNGIELQKRLLNLVYQGQNYTYWQSNKETGTMDYAQLYDGRPVFISKRSNVQMLEFTVTDNQITGYRQSYFTFKKSNTVDVISAARAISNLGNSTDLLDNEQPRITGIELGYVNLVGDAGSDPLIFIPAWSIHVKTKQGTSEYFINAVSGNLQSIE</sequence>
<keyword evidence="1" id="KW-0812">Transmembrane</keyword>
<dbReference type="Pfam" id="PF09648">
    <property type="entry name" value="YycI"/>
    <property type="match status" value="1"/>
</dbReference>
<organism evidence="3">
    <name type="scientific">Sporolactobacillus sp. Y61</name>
    <dbReference type="NCBI Taxonomy" id="3160863"/>
    <lineage>
        <taxon>Bacteria</taxon>
        <taxon>Bacillati</taxon>
        <taxon>Bacillota</taxon>
        <taxon>Bacilli</taxon>
        <taxon>Bacillales</taxon>
        <taxon>Sporolactobacillaceae</taxon>
        <taxon>Sporolactobacillus</taxon>
    </lineage>
</organism>
<keyword evidence="1" id="KW-1133">Transmembrane helix</keyword>
<dbReference type="EMBL" id="CP159510">
    <property type="protein sequence ID" value="XCJ17677.1"/>
    <property type="molecule type" value="Genomic_DNA"/>
</dbReference>
<evidence type="ECO:0000256" key="1">
    <source>
        <dbReference type="SAM" id="Phobius"/>
    </source>
</evidence>